<feature type="compositionally biased region" description="Basic and acidic residues" evidence="1">
    <location>
        <begin position="250"/>
        <end position="260"/>
    </location>
</feature>
<keyword evidence="3" id="KW-1185">Reference proteome</keyword>
<sequence>MAHSTDITREVVGFLAGSCAGRHTGVLRVTGEPGGEFHLRAGRIVAVRTPGAPGVADLLDALDAAPGAARLRLLHMSAAVDGAFAVAAGWIDECRWYDGAPGPGDPDGFEPEWLLGEARRRLQALMQAGMSPHRNVLTLTAAGERLLRDRADDPRAALLARVDGARSCRDLAFALGRSVYAVSVEVARMLGDGLLAVRAQHTTVREAHPRAGTVAPGLPRRRRGASGINDTLRPRPPLAADPASAGPNRPPDRRTDERTP</sequence>
<dbReference type="EMBL" id="JBIAMX010000007">
    <property type="protein sequence ID" value="MFF0543912.1"/>
    <property type="molecule type" value="Genomic_DNA"/>
</dbReference>
<feature type="region of interest" description="Disordered" evidence="1">
    <location>
        <begin position="206"/>
        <end position="260"/>
    </location>
</feature>
<protein>
    <submittedName>
        <fullName evidence="2">DUF4388 domain-containing protein</fullName>
    </submittedName>
</protein>
<evidence type="ECO:0000313" key="2">
    <source>
        <dbReference type="EMBL" id="MFF0543912.1"/>
    </source>
</evidence>
<dbReference type="Proteomes" id="UP001601444">
    <property type="component" value="Unassembled WGS sequence"/>
</dbReference>
<name>A0ABW6PNE1_9NOCA</name>
<reference evidence="2 3" key="1">
    <citation type="submission" date="2024-10" db="EMBL/GenBank/DDBJ databases">
        <title>The Natural Products Discovery Center: Release of the First 8490 Sequenced Strains for Exploring Actinobacteria Biosynthetic Diversity.</title>
        <authorList>
            <person name="Kalkreuter E."/>
            <person name="Kautsar S.A."/>
            <person name="Yang D."/>
            <person name="Bader C.D."/>
            <person name="Teijaro C.N."/>
            <person name="Fluegel L."/>
            <person name="Davis C.M."/>
            <person name="Simpson J.R."/>
            <person name="Lauterbach L."/>
            <person name="Steele A.D."/>
            <person name="Gui C."/>
            <person name="Meng S."/>
            <person name="Li G."/>
            <person name="Viehrig K."/>
            <person name="Ye F."/>
            <person name="Su P."/>
            <person name="Kiefer A.F."/>
            <person name="Nichols A."/>
            <person name="Cepeda A.J."/>
            <person name="Yan W."/>
            <person name="Fan B."/>
            <person name="Jiang Y."/>
            <person name="Adhikari A."/>
            <person name="Zheng C.-J."/>
            <person name="Schuster L."/>
            <person name="Cowan T.M."/>
            <person name="Smanski M.J."/>
            <person name="Chevrette M.G."/>
            <person name="De Carvalho L.P.S."/>
            <person name="Shen B."/>
        </authorList>
    </citation>
    <scope>NUCLEOTIDE SEQUENCE [LARGE SCALE GENOMIC DNA]</scope>
    <source>
        <strain evidence="2 3">NPDC004045</strain>
    </source>
</reference>
<accession>A0ABW6PNE1</accession>
<evidence type="ECO:0000313" key="3">
    <source>
        <dbReference type="Proteomes" id="UP001601444"/>
    </source>
</evidence>
<proteinExistence type="predicted"/>
<evidence type="ECO:0000256" key="1">
    <source>
        <dbReference type="SAM" id="MobiDB-lite"/>
    </source>
</evidence>
<organism evidence="2 3">
    <name type="scientific">Nocardia thailandica</name>
    <dbReference type="NCBI Taxonomy" id="257275"/>
    <lineage>
        <taxon>Bacteria</taxon>
        <taxon>Bacillati</taxon>
        <taxon>Actinomycetota</taxon>
        <taxon>Actinomycetes</taxon>
        <taxon>Mycobacteriales</taxon>
        <taxon>Nocardiaceae</taxon>
        <taxon>Nocardia</taxon>
    </lineage>
</organism>
<comment type="caution">
    <text evidence="2">The sequence shown here is derived from an EMBL/GenBank/DDBJ whole genome shotgun (WGS) entry which is preliminary data.</text>
</comment>
<gene>
    <name evidence="2" type="ORF">ACFYTF_13860</name>
</gene>
<dbReference type="RefSeq" id="WP_387700547.1">
    <property type="nucleotide sequence ID" value="NZ_JBIAMX010000007.1"/>
</dbReference>